<dbReference type="PROSITE" id="PS00122">
    <property type="entry name" value="CARBOXYLESTERASE_B_1"/>
    <property type="match status" value="1"/>
</dbReference>
<organism evidence="5 6">
    <name type="scientific">Potamilus streckersoni</name>
    <dbReference type="NCBI Taxonomy" id="2493646"/>
    <lineage>
        <taxon>Eukaryota</taxon>
        <taxon>Metazoa</taxon>
        <taxon>Spiralia</taxon>
        <taxon>Lophotrochozoa</taxon>
        <taxon>Mollusca</taxon>
        <taxon>Bivalvia</taxon>
        <taxon>Autobranchia</taxon>
        <taxon>Heteroconchia</taxon>
        <taxon>Palaeoheterodonta</taxon>
        <taxon>Unionida</taxon>
        <taxon>Unionoidea</taxon>
        <taxon>Unionidae</taxon>
        <taxon>Ambleminae</taxon>
        <taxon>Lampsilini</taxon>
        <taxon>Potamilus</taxon>
    </lineage>
</organism>
<keyword evidence="6" id="KW-1185">Reference proteome</keyword>
<protein>
    <recommendedName>
        <fullName evidence="3">Carboxylic ester hydrolase</fullName>
        <ecNumber evidence="3">3.1.1.-</ecNumber>
    </recommendedName>
</protein>
<dbReference type="PANTHER" id="PTHR45570">
    <property type="entry name" value="CARBOXYLIC ESTER HYDROLASE"/>
    <property type="match status" value="1"/>
</dbReference>
<dbReference type="Gene3D" id="3.40.50.1820">
    <property type="entry name" value="alpha/beta hydrolase"/>
    <property type="match status" value="1"/>
</dbReference>
<evidence type="ECO:0000259" key="4">
    <source>
        <dbReference type="Pfam" id="PF00135"/>
    </source>
</evidence>
<dbReference type="Pfam" id="PF00135">
    <property type="entry name" value="COesterase"/>
    <property type="match status" value="1"/>
</dbReference>
<reference evidence="5" key="3">
    <citation type="submission" date="2023-05" db="EMBL/GenBank/DDBJ databases">
        <authorList>
            <person name="Smith C.H."/>
        </authorList>
    </citation>
    <scope>NUCLEOTIDE SEQUENCE</scope>
    <source>
        <strain evidence="5">CHS0354</strain>
        <tissue evidence="5">Mantle</tissue>
    </source>
</reference>
<evidence type="ECO:0000256" key="2">
    <source>
        <dbReference type="ARBA" id="ARBA00022801"/>
    </source>
</evidence>
<dbReference type="GO" id="GO:0016787">
    <property type="term" value="F:hydrolase activity"/>
    <property type="evidence" value="ECO:0007669"/>
    <property type="project" value="UniProtKB-KW"/>
</dbReference>
<dbReference type="Proteomes" id="UP001195483">
    <property type="component" value="Unassembled WGS sequence"/>
</dbReference>
<reference evidence="5" key="2">
    <citation type="journal article" date="2021" name="Genome Biol. Evol.">
        <title>Developing a high-quality reference genome for a parasitic bivalve with doubly uniparental inheritance (Bivalvia: Unionida).</title>
        <authorList>
            <person name="Smith C.H."/>
        </authorList>
    </citation>
    <scope>NUCLEOTIDE SEQUENCE</scope>
    <source>
        <strain evidence="5">CHS0354</strain>
        <tissue evidence="5">Mantle</tissue>
    </source>
</reference>
<name>A0AAE0THJ7_9BIVA</name>
<gene>
    <name evidence="5" type="ORF">CHS0354_029801</name>
</gene>
<dbReference type="InterPro" id="IPR002018">
    <property type="entry name" value="CarbesteraseB"/>
</dbReference>
<comment type="similarity">
    <text evidence="1 3">Belongs to the type-B carboxylesterase/lipase family.</text>
</comment>
<feature type="domain" description="Carboxylesterase type B" evidence="4">
    <location>
        <begin position="1"/>
        <end position="405"/>
    </location>
</feature>
<reference evidence="5" key="1">
    <citation type="journal article" date="2021" name="Genome Biol. Evol.">
        <title>A High-Quality Reference Genome for a Parasitic Bivalve with Doubly Uniparental Inheritance (Bivalvia: Unionida).</title>
        <authorList>
            <person name="Smith C.H."/>
        </authorList>
    </citation>
    <scope>NUCLEOTIDE SEQUENCE</scope>
    <source>
        <strain evidence="5">CHS0354</strain>
    </source>
</reference>
<evidence type="ECO:0000256" key="1">
    <source>
        <dbReference type="ARBA" id="ARBA00005964"/>
    </source>
</evidence>
<comment type="caution">
    <text evidence="5">The sequence shown here is derived from an EMBL/GenBank/DDBJ whole genome shotgun (WGS) entry which is preliminary data.</text>
</comment>
<dbReference type="InterPro" id="IPR029058">
    <property type="entry name" value="AB_hydrolase_fold"/>
</dbReference>
<dbReference type="AlphaFoldDB" id="A0AAE0THJ7"/>
<dbReference type="PANTHER" id="PTHR45570:SF1">
    <property type="entry name" value="CARBOXYLIC ESTER HYDROLASE"/>
    <property type="match status" value="1"/>
</dbReference>
<keyword evidence="2 3" id="KW-0378">Hydrolase</keyword>
<evidence type="ECO:0000256" key="3">
    <source>
        <dbReference type="RuleBase" id="RU361235"/>
    </source>
</evidence>
<proteinExistence type="inferred from homology"/>
<evidence type="ECO:0000313" key="6">
    <source>
        <dbReference type="Proteomes" id="UP001195483"/>
    </source>
</evidence>
<dbReference type="SUPFAM" id="SSF53474">
    <property type="entry name" value="alpha/beta-Hydrolases"/>
    <property type="match status" value="1"/>
</dbReference>
<dbReference type="EC" id="3.1.1.-" evidence="3"/>
<evidence type="ECO:0000313" key="5">
    <source>
        <dbReference type="EMBL" id="KAK3610331.1"/>
    </source>
</evidence>
<accession>A0AAE0THJ7</accession>
<dbReference type="InterPro" id="IPR019826">
    <property type="entry name" value="Carboxylesterase_B_AS"/>
</dbReference>
<dbReference type="EMBL" id="JAEAOA010001777">
    <property type="protein sequence ID" value="KAK3610331.1"/>
    <property type="molecule type" value="Genomic_DNA"/>
</dbReference>
<sequence length="412" mass="46478">MVFIHGGNFVHESGGTILYDGEAFVQKTGVILVNINYRLGALGFLFTGTGPDDIRGNYGIKDQRQALIWVNQNIANFGGDHSKVTIFGQSAGAQSIAIHLMNAKSDAYFHQAIIESAPLDIPYKKTIDDLFLGNTIADLLNCSSHDVQCLRSKSADQIAKAETEARSKITSLKVLEFFEPLGPRVDGDEVLMEPMQSIRQRQFRDIPVIIGSVSEETRIYIYLTWKSPISTALFETVLFAVYPSHIEEILKEYPVQNKTDVRDHLAQLATDFIFTCTVRNASQSFSQKNKSPVWLYSFDHAFSFLGWEPFSFCEHHVCHGSELPYVFYTAPLGNFRYTADEEKLSSQLMSYWANFAFTGNPNTGPHPVELEWPSYDASQAWPLMHFQTPSSSVINDYRSDYCTFWDSIGYKA</sequence>